<evidence type="ECO:0000256" key="2">
    <source>
        <dbReference type="ARBA" id="ARBA00005384"/>
    </source>
</evidence>
<dbReference type="CDD" id="cd07377">
    <property type="entry name" value="WHTH_GntR"/>
    <property type="match status" value="1"/>
</dbReference>
<keyword evidence="10" id="KW-1185">Reference proteome</keyword>
<dbReference type="EMBL" id="CP011388">
    <property type="protein sequence ID" value="ANE45573.1"/>
    <property type="molecule type" value="Genomic_DNA"/>
</dbReference>
<reference evidence="9 10" key="1">
    <citation type="submission" date="2015-01" db="EMBL/GenBank/DDBJ databases">
        <title>Paenibacillus swuensis/DY6/whole genome sequencing.</title>
        <authorList>
            <person name="Kim M.K."/>
            <person name="Srinivasan S."/>
            <person name="Lee J.-J."/>
        </authorList>
    </citation>
    <scope>NUCLEOTIDE SEQUENCE [LARGE SCALE GENOMIC DNA]</scope>
    <source>
        <strain evidence="9 10">DY6</strain>
    </source>
</reference>
<dbReference type="RefSeq" id="WP_068604394.1">
    <property type="nucleotide sequence ID" value="NZ_CP011388.1"/>
</dbReference>
<dbReference type="OrthoDB" id="9802601at2"/>
<dbReference type="InterPro" id="IPR004839">
    <property type="entry name" value="Aminotransferase_I/II_large"/>
</dbReference>
<dbReference type="PATRIC" id="fig|1178515.4.peg.754"/>
<feature type="domain" description="HTH gntR-type" evidence="8">
    <location>
        <begin position="1"/>
        <end position="69"/>
    </location>
</feature>
<evidence type="ECO:0000256" key="5">
    <source>
        <dbReference type="ARBA" id="ARBA00023015"/>
    </source>
</evidence>
<sequence length="446" mass="50702">MHKYLVIANEIESRIRNGHIRSGQKLPSIRELSASYACNKSTVIRAYAELEQRHLIYSMAQSGFYVVQKGSDAPLSAEPSLYDFSSAAPDPALFPYLDFKHCINKAMETYKHDLFVYGTPQGLPSLIRVLVRHLANYQVFTHAEQIQITSGVQQALSVLALMPFPNGKRGVLVEQPSYFKLIQMLELYKIPVMGIQRTASGIDLDELEHLFRKEDIKFFYTMPRFHNPLGGSYTEQTKKALADLAQRYNVYIVEDDYMADLEHDPKSDPIFAYASSHVIYLKSYSKILFPGLRVGAAVIPPDLIPAFRNYKRLSDIDTSTLSQAALEVYIQSGMFERRKQAIKTSYSLRMLLLNQTLLDLSDDTYSFNSSLTSGVYNHIKLSDDLNIQTLLRRLHKKHVLLQDLSPYYLPGVAQPPIISLSVTQMAEERIEAGVSLIVEEIKKMMR</sequence>
<evidence type="ECO:0000259" key="8">
    <source>
        <dbReference type="PROSITE" id="PS50949"/>
    </source>
</evidence>
<dbReference type="GO" id="GO:0008483">
    <property type="term" value="F:transaminase activity"/>
    <property type="evidence" value="ECO:0007669"/>
    <property type="project" value="UniProtKB-KW"/>
</dbReference>
<dbReference type="PANTHER" id="PTHR46577">
    <property type="entry name" value="HTH-TYPE TRANSCRIPTIONAL REGULATORY PROTEIN GABR"/>
    <property type="match status" value="1"/>
</dbReference>
<dbReference type="GO" id="GO:0003700">
    <property type="term" value="F:DNA-binding transcription factor activity"/>
    <property type="evidence" value="ECO:0007669"/>
    <property type="project" value="InterPro"/>
</dbReference>
<dbReference type="InterPro" id="IPR036390">
    <property type="entry name" value="WH_DNA-bd_sf"/>
</dbReference>
<dbReference type="InterPro" id="IPR015424">
    <property type="entry name" value="PyrdxlP-dep_Trfase"/>
</dbReference>
<evidence type="ECO:0000256" key="6">
    <source>
        <dbReference type="ARBA" id="ARBA00023125"/>
    </source>
</evidence>
<dbReference type="Pfam" id="PF00155">
    <property type="entry name" value="Aminotran_1_2"/>
    <property type="match status" value="1"/>
</dbReference>
<evidence type="ECO:0000313" key="9">
    <source>
        <dbReference type="EMBL" id="ANE45573.1"/>
    </source>
</evidence>
<dbReference type="InterPro" id="IPR015421">
    <property type="entry name" value="PyrdxlP-dep_Trfase_major"/>
</dbReference>
<dbReference type="PROSITE" id="PS50949">
    <property type="entry name" value="HTH_GNTR"/>
    <property type="match status" value="1"/>
</dbReference>
<dbReference type="Pfam" id="PF00392">
    <property type="entry name" value="GntR"/>
    <property type="match status" value="1"/>
</dbReference>
<dbReference type="InterPro" id="IPR036388">
    <property type="entry name" value="WH-like_DNA-bd_sf"/>
</dbReference>
<dbReference type="AlphaFoldDB" id="A0A172TFL3"/>
<evidence type="ECO:0000256" key="4">
    <source>
        <dbReference type="ARBA" id="ARBA00022898"/>
    </source>
</evidence>
<keyword evidence="5" id="KW-0805">Transcription regulation</keyword>
<protein>
    <submittedName>
        <fullName evidence="9">GntR family transcriptional regulator</fullName>
    </submittedName>
</protein>
<organism evidence="9 10">
    <name type="scientific">Paenibacillus swuensis</name>
    <dbReference type="NCBI Taxonomy" id="1178515"/>
    <lineage>
        <taxon>Bacteria</taxon>
        <taxon>Bacillati</taxon>
        <taxon>Bacillota</taxon>
        <taxon>Bacilli</taxon>
        <taxon>Bacillales</taxon>
        <taxon>Paenibacillaceae</taxon>
        <taxon>Paenibacillus</taxon>
    </lineage>
</organism>
<comment type="cofactor">
    <cofactor evidence="1">
        <name>pyridoxal 5'-phosphate</name>
        <dbReference type="ChEBI" id="CHEBI:597326"/>
    </cofactor>
</comment>
<accession>A0A172TFL3</accession>
<dbReference type="CDD" id="cd00609">
    <property type="entry name" value="AAT_like"/>
    <property type="match status" value="1"/>
</dbReference>
<dbReference type="PANTHER" id="PTHR46577:SF2">
    <property type="entry name" value="TRANSCRIPTIONAL REGULATORY PROTEIN"/>
    <property type="match status" value="1"/>
</dbReference>
<dbReference type="Proteomes" id="UP000076927">
    <property type="component" value="Chromosome"/>
</dbReference>
<dbReference type="GO" id="GO:0030170">
    <property type="term" value="F:pyridoxal phosphate binding"/>
    <property type="evidence" value="ECO:0007669"/>
    <property type="project" value="InterPro"/>
</dbReference>
<evidence type="ECO:0000313" key="10">
    <source>
        <dbReference type="Proteomes" id="UP000076927"/>
    </source>
</evidence>
<keyword evidence="4" id="KW-0663">Pyridoxal phosphate</keyword>
<dbReference type="GO" id="GO:0003677">
    <property type="term" value="F:DNA binding"/>
    <property type="evidence" value="ECO:0007669"/>
    <property type="project" value="UniProtKB-KW"/>
</dbReference>
<evidence type="ECO:0000256" key="3">
    <source>
        <dbReference type="ARBA" id="ARBA00022576"/>
    </source>
</evidence>
<name>A0A172TFL3_9BACL</name>
<keyword evidence="6" id="KW-0238">DNA-binding</keyword>
<evidence type="ECO:0000256" key="7">
    <source>
        <dbReference type="ARBA" id="ARBA00023163"/>
    </source>
</evidence>
<dbReference type="SUPFAM" id="SSF53383">
    <property type="entry name" value="PLP-dependent transferases"/>
    <property type="match status" value="1"/>
</dbReference>
<keyword evidence="7" id="KW-0804">Transcription</keyword>
<evidence type="ECO:0000256" key="1">
    <source>
        <dbReference type="ARBA" id="ARBA00001933"/>
    </source>
</evidence>
<dbReference type="KEGG" id="pswu:SY83_03800"/>
<dbReference type="SUPFAM" id="SSF46785">
    <property type="entry name" value="Winged helix' DNA-binding domain"/>
    <property type="match status" value="1"/>
</dbReference>
<dbReference type="STRING" id="1178515.SY83_03800"/>
<gene>
    <name evidence="9" type="ORF">SY83_03800</name>
</gene>
<dbReference type="InterPro" id="IPR051446">
    <property type="entry name" value="HTH_trans_reg/aminotransferase"/>
</dbReference>
<proteinExistence type="inferred from homology"/>
<keyword evidence="3" id="KW-0808">Transferase</keyword>
<dbReference type="Gene3D" id="1.10.10.10">
    <property type="entry name" value="Winged helix-like DNA-binding domain superfamily/Winged helix DNA-binding domain"/>
    <property type="match status" value="1"/>
</dbReference>
<comment type="similarity">
    <text evidence="2">In the C-terminal section; belongs to the class-I pyridoxal-phosphate-dependent aminotransferase family.</text>
</comment>
<dbReference type="SMART" id="SM00345">
    <property type="entry name" value="HTH_GNTR"/>
    <property type="match status" value="1"/>
</dbReference>
<dbReference type="InterPro" id="IPR000524">
    <property type="entry name" value="Tscrpt_reg_HTH_GntR"/>
</dbReference>
<dbReference type="Gene3D" id="3.40.640.10">
    <property type="entry name" value="Type I PLP-dependent aspartate aminotransferase-like (Major domain)"/>
    <property type="match status" value="1"/>
</dbReference>
<keyword evidence="3" id="KW-0032">Aminotransferase</keyword>